<proteinExistence type="predicted"/>
<evidence type="ECO:0000313" key="1">
    <source>
        <dbReference type="EMBL" id="KAJ7559304.1"/>
    </source>
</evidence>
<reference evidence="2" key="1">
    <citation type="journal article" date="2024" name="Proc. Natl. Acad. Sci. U.S.A.">
        <title>Extraordinary preservation of gene collinearity over three hundred million years revealed in homosporous lycophytes.</title>
        <authorList>
            <person name="Li C."/>
            <person name="Wickell D."/>
            <person name="Kuo L.Y."/>
            <person name="Chen X."/>
            <person name="Nie B."/>
            <person name="Liao X."/>
            <person name="Peng D."/>
            <person name="Ji J."/>
            <person name="Jenkins J."/>
            <person name="Williams M."/>
            <person name="Shu S."/>
            <person name="Plott C."/>
            <person name="Barry K."/>
            <person name="Rajasekar S."/>
            <person name="Grimwood J."/>
            <person name="Han X."/>
            <person name="Sun S."/>
            <person name="Hou Z."/>
            <person name="He W."/>
            <person name="Dai G."/>
            <person name="Sun C."/>
            <person name="Schmutz J."/>
            <person name="Leebens-Mack J.H."/>
            <person name="Li F.W."/>
            <person name="Wang L."/>
        </authorList>
    </citation>
    <scope>NUCLEOTIDE SEQUENCE [LARGE SCALE GENOMIC DNA]</scope>
    <source>
        <strain evidence="2">cv. PW_Plant_1</strain>
    </source>
</reference>
<evidence type="ECO:0000313" key="2">
    <source>
        <dbReference type="Proteomes" id="UP001162992"/>
    </source>
</evidence>
<comment type="caution">
    <text evidence="1">The sequence shown here is derived from an EMBL/GenBank/DDBJ whole genome shotgun (WGS) entry which is preliminary data.</text>
</comment>
<sequence>MVDVSPFAQRFKNVAWIMRENVTKDIRLCIVSGCSRSRMSKQFNAPTSNEIAVLMPLDETPSDGMRDIILHSIQDGLQFITQHHSSYDALHFVLLFPFGTDGWYPRIPHDLEGSHRAITIRKFYCHHLQVCAEHVSPIHLGGRLLQEYACDMMAKMVQNNMNYYYSNQHSFRREIRSGIVDAVGAHSSSNIGTQVVLPSSYIGSSRHMHQQYQDAKAVVRELDSLDLLHVVEFQKRGLPHAHLLIILEDRSKPITVGDYDRIVCAEVPMKEEDPELYEIVRTCMMHGPCGTAFPNAPFIKDGKRRENGVTVRSHGVELDNRWVVPYNRWLTLHFYLKYLYKYVYKGPDMITAGPAEGRANESCWRLLGLSMGAHKPVVTRLAVHLPGQELVYFSEGVDLEEVVDGRSEVDLPRQYWYNKRTCKWTHRINMQTTPTIGRMYFVHPSKGERFYMQVLLAHVKGATSFEDLRTADDELFQSFRDACRHRLLINDTNEWSCCLREAVSWGTPSQLRLMFVVLLLTCVPSDPLELWRSIEPHLVEDYAHELGQPITCETIFAAEKSLVNFKFRVPDVDFGSSPLFREEMFVDENPSEIFDCVVHEHVVRRVGGVFFVDGPGGTDKTHLYSVMLSYVHAQGWIALALASCGIAALLMKGGRTAHSRFKIPPTELNESSTCNISKQSALGALLMACRLIIWDEAPMAPKYAIECVDRSLRDILSIEAPFRRVPVVFGVGRRLKCSRLWKHMEVHKLTKNMRVMGVEGGDKDEQLRFAKFLPSVGDGHEPTFVHRDLDLISLPEGMCNVEFLRSRAILAPLNKDVDEINARVVEQLPGDVFTFYSADSVVECEGSNVHPIEYLNSLQPSGCPPHKLVPKIGMIVMLLRSMASHKGLCNGTRLIILSLGRQVIEVEIVTGKNIRSRVLIPRIPIVPSDSNISFELQRVQFPIRAAFAMTINKAQGQTMDTIGLYLPRPVFSRGQLYVALSRVRNAASLRVLITDKDN</sequence>
<dbReference type="Proteomes" id="UP001162992">
    <property type="component" value="Chromosome 4"/>
</dbReference>
<keyword evidence="2" id="KW-1185">Reference proteome</keyword>
<accession>A0ACC2DYA2</accession>
<dbReference type="EMBL" id="CM055095">
    <property type="protein sequence ID" value="KAJ7559304.1"/>
    <property type="molecule type" value="Genomic_DNA"/>
</dbReference>
<organism evidence="1 2">
    <name type="scientific">Diphasiastrum complanatum</name>
    <name type="common">Issler's clubmoss</name>
    <name type="synonym">Lycopodium complanatum</name>
    <dbReference type="NCBI Taxonomy" id="34168"/>
    <lineage>
        <taxon>Eukaryota</taxon>
        <taxon>Viridiplantae</taxon>
        <taxon>Streptophyta</taxon>
        <taxon>Embryophyta</taxon>
        <taxon>Tracheophyta</taxon>
        <taxon>Lycopodiopsida</taxon>
        <taxon>Lycopodiales</taxon>
        <taxon>Lycopodiaceae</taxon>
        <taxon>Lycopodioideae</taxon>
        <taxon>Diphasiastrum</taxon>
    </lineage>
</organism>
<gene>
    <name evidence="1" type="ORF">O6H91_04G078700</name>
</gene>
<name>A0ACC2DYA2_DIPCM</name>
<protein>
    <submittedName>
        <fullName evidence="1">Uncharacterized protein</fullName>
    </submittedName>
</protein>